<feature type="active site" description="Proton acceptor" evidence="7">
    <location>
        <position position="183"/>
    </location>
</feature>
<reference evidence="10 12" key="1">
    <citation type="journal article" date="2013" name="PLoS ONE">
        <title>Predicting the Proteins of Angomonas deanei, Strigomonas culicis and Their Respective Endosymbionts Reveals New Aspects of the Trypanosomatidae Family.</title>
        <authorList>
            <person name="Motta M.C."/>
            <person name="Martins A.C."/>
            <person name="de Souza S.S."/>
            <person name="Catta-Preta C.M."/>
            <person name="Silva R."/>
            <person name="Klein C.C."/>
            <person name="de Almeida L.G."/>
            <person name="de Lima Cunha O."/>
            <person name="Ciapina L.P."/>
            <person name="Brocchi M."/>
            <person name="Colabardini A.C."/>
            <person name="de Araujo Lima B."/>
            <person name="Machado C.R."/>
            <person name="de Almeida Soares C.M."/>
            <person name="Probst C.M."/>
            <person name="de Menezes C.B."/>
            <person name="Thompson C.E."/>
            <person name="Bartholomeu D.C."/>
            <person name="Gradia D.F."/>
            <person name="Pavoni D.P."/>
            <person name="Grisard E.C."/>
            <person name="Fantinatti-Garboggini F."/>
            <person name="Marchini F.K."/>
            <person name="Rodrigues-Luiz G.F."/>
            <person name="Wagner G."/>
            <person name="Goldman G.H."/>
            <person name="Fietto J.L."/>
            <person name="Elias M.C."/>
            <person name="Goldman M.H."/>
            <person name="Sagot M.F."/>
            <person name="Pereira M."/>
            <person name="Stoco P.H."/>
            <person name="de Mendonca-Neto R.P."/>
            <person name="Teixeira S.M."/>
            <person name="Maciel T.E."/>
            <person name="de Oliveira Mendes T.A."/>
            <person name="Urmenyi T.P."/>
            <person name="de Souza W."/>
            <person name="Schenkman S."/>
            <person name="de Vasconcelos A.T."/>
        </authorList>
    </citation>
    <scope>NUCLEOTIDE SEQUENCE [LARGE SCALE GENOMIC DNA]</scope>
</reference>
<evidence type="ECO:0000256" key="6">
    <source>
        <dbReference type="ARBA" id="ARBA00041184"/>
    </source>
</evidence>
<dbReference type="Proteomes" id="UP000015354">
    <property type="component" value="Unassembled WGS sequence"/>
</dbReference>
<dbReference type="PANTHER" id="PTHR10920:SF18">
    <property type="entry name" value="RRNA METHYLTRANSFERASE 2, MITOCHONDRIAL"/>
    <property type="match status" value="1"/>
</dbReference>
<evidence type="ECO:0000256" key="8">
    <source>
        <dbReference type="SAM" id="MobiDB-lite"/>
    </source>
</evidence>
<dbReference type="HAMAP" id="MF_01547">
    <property type="entry name" value="RNA_methyltr_E"/>
    <property type="match status" value="1"/>
</dbReference>
<dbReference type="EMBL" id="ATMH01005797">
    <property type="protein sequence ID" value="EPY27346.1"/>
    <property type="molecule type" value="Genomic_DNA"/>
</dbReference>
<dbReference type="PIRSF" id="PIRSF005461">
    <property type="entry name" value="23S_rRNA_mtase"/>
    <property type="match status" value="1"/>
</dbReference>
<evidence type="ECO:0000313" key="10">
    <source>
        <dbReference type="EMBL" id="EPY27346.1"/>
    </source>
</evidence>
<evidence type="ECO:0000313" key="11">
    <source>
        <dbReference type="EMBL" id="EPY32047.1"/>
    </source>
</evidence>
<dbReference type="AlphaFoldDB" id="S9VJT4"/>
<dbReference type="Pfam" id="PF01728">
    <property type="entry name" value="FtsJ"/>
    <property type="match status" value="1"/>
</dbReference>
<protein>
    <recommendedName>
        <fullName evidence="6">rRNA methyltransferase 2, mitochondrial</fullName>
    </recommendedName>
</protein>
<dbReference type="InterPro" id="IPR050082">
    <property type="entry name" value="RNA_methyltr_RlmE"/>
</dbReference>
<organism evidence="10 12">
    <name type="scientific">Strigomonas culicis</name>
    <dbReference type="NCBI Taxonomy" id="28005"/>
    <lineage>
        <taxon>Eukaryota</taxon>
        <taxon>Discoba</taxon>
        <taxon>Euglenozoa</taxon>
        <taxon>Kinetoplastea</taxon>
        <taxon>Metakinetoplastina</taxon>
        <taxon>Trypanosomatida</taxon>
        <taxon>Trypanosomatidae</taxon>
        <taxon>Strigomonadinae</taxon>
        <taxon>Strigomonas</taxon>
    </lineage>
</organism>
<dbReference type="OrthoDB" id="20105at2759"/>
<evidence type="ECO:0000259" key="9">
    <source>
        <dbReference type="Pfam" id="PF01728"/>
    </source>
</evidence>
<keyword evidence="12" id="KW-1185">Reference proteome</keyword>
<dbReference type="GO" id="GO:0008650">
    <property type="term" value="F:rRNA (uridine-2'-O-)-methyltransferase activity"/>
    <property type="evidence" value="ECO:0007669"/>
    <property type="project" value="TreeGrafter"/>
</dbReference>
<dbReference type="InterPro" id="IPR015507">
    <property type="entry name" value="rRNA-MeTfrase_E"/>
</dbReference>
<feature type="region of interest" description="Disordered" evidence="8">
    <location>
        <begin position="233"/>
        <end position="272"/>
    </location>
</feature>
<dbReference type="SUPFAM" id="SSF53335">
    <property type="entry name" value="S-adenosyl-L-methionine-dependent methyltransferases"/>
    <property type="match status" value="1"/>
</dbReference>
<comment type="caution">
    <text evidence="10">The sequence shown here is derived from an EMBL/GenBank/DDBJ whole genome shotgun (WGS) entry which is preliminary data.</text>
</comment>
<evidence type="ECO:0000256" key="1">
    <source>
        <dbReference type="ARBA" id="ARBA00009258"/>
    </source>
</evidence>
<feature type="domain" description="Ribosomal RNA methyltransferase FtsJ" evidence="9">
    <location>
        <begin position="35"/>
        <end position="225"/>
    </location>
</feature>
<evidence type="ECO:0000256" key="7">
    <source>
        <dbReference type="PIRSR" id="PIRSR005461-1"/>
    </source>
</evidence>
<evidence type="ECO:0000313" key="12">
    <source>
        <dbReference type="Proteomes" id="UP000015354"/>
    </source>
</evidence>
<keyword evidence="2" id="KW-0698">rRNA processing</keyword>
<dbReference type="InterPro" id="IPR002877">
    <property type="entry name" value="RNA_MeTrfase_FtsJ_dom"/>
</dbReference>
<reference evidence="10" key="2">
    <citation type="submission" date="2013-03" db="EMBL/GenBank/DDBJ databases">
        <authorList>
            <person name="Motta M.C.M."/>
            <person name="Martins A.C.A."/>
            <person name="Preta C.M.C.C."/>
            <person name="Silva R."/>
            <person name="de Souza S.S."/>
            <person name="Klein C.C."/>
            <person name="de Almeida L.G.P."/>
            <person name="Cunha O.L."/>
            <person name="Colabardini A.C."/>
            <person name="Lima B.A."/>
            <person name="Machado C.R."/>
            <person name="Soares C.M.A."/>
            <person name="de Menezes C.B.A."/>
            <person name="Bartolomeu D.C."/>
            <person name="Grisard E.C."/>
            <person name="Fantinatti-Garboggini F."/>
            <person name="Rodrigues-Luiz G.F."/>
            <person name="Wagner G."/>
            <person name="Goldman G.H."/>
            <person name="Fietto J.L.R."/>
            <person name="Ciapina L.P."/>
            <person name="Brocchi M."/>
            <person name="Elias M.C."/>
            <person name="Goldman M.H.S."/>
            <person name="Sagot M.-F."/>
            <person name="Pereira M."/>
            <person name="Stoco P.H."/>
            <person name="Teixeira S.M.R."/>
            <person name="de Mendonca-Neto R.P."/>
            <person name="Maciel T.E.F."/>
            <person name="Mendes T.A.O."/>
            <person name="Urmenyi T.P."/>
            <person name="Teixeira M.M.G."/>
            <person name="de Camargo E.F.P."/>
            <person name="de Sousa W."/>
            <person name="Schenkman S."/>
            <person name="de Vasconcelos A.T.R."/>
        </authorList>
    </citation>
    <scope>NUCLEOTIDE SEQUENCE</scope>
</reference>
<evidence type="ECO:0000256" key="4">
    <source>
        <dbReference type="ARBA" id="ARBA00022679"/>
    </source>
</evidence>
<dbReference type="InterPro" id="IPR029063">
    <property type="entry name" value="SAM-dependent_MTases_sf"/>
</dbReference>
<evidence type="ECO:0000256" key="3">
    <source>
        <dbReference type="ARBA" id="ARBA00022603"/>
    </source>
</evidence>
<keyword evidence="4 10" id="KW-0808">Transferase</keyword>
<proteinExistence type="inferred from homology"/>
<sequence length="272" mass="30111">MLRPSCPWAGSNSSSQWMQKQALDHFVLEARRKGYVARSAFKLSYLDDRFHLLDKTRTKAVIDLGCSPGGWCQVVRERAGDSCLLVGVDLLPVKATINNAVFLQGDFTSAALQGRLHAQLDELQLLPRRRLAGVEGVVDLITSDMCPNRTGGSEDRQRIAELNLRALQFSLPLLREGGHFVCKVLGSRASYPDLWHAATRHFLTAQACKPPASRAQSDEFFLVAHSRLAAPRKGLSPSASVGLGSAQQQSQHTYGLDDWPGFARRRSPKRRH</sequence>
<dbReference type="Gene3D" id="3.40.50.150">
    <property type="entry name" value="Vaccinia Virus protein VP39"/>
    <property type="match status" value="1"/>
</dbReference>
<keyword evidence="3 10" id="KW-0489">Methyltransferase</keyword>
<dbReference type="PANTHER" id="PTHR10920">
    <property type="entry name" value="RIBOSOMAL RNA METHYLTRANSFERASE"/>
    <property type="match status" value="1"/>
</dbReference>
<keyword evidence="5 7" id="KW-0949">S-adenosyl-L-methionine</keyword>
<dbReference type="EMBL" id="ATMH01003003">
    <property type="protein sequence ID" value="EPY32047.1"/>
    <property type="molecule type" value="Genomic_DNA"/>
</dbReference>
<comment type="similarity">
    <text evidence="1">Belongs to the class I-like SAM-binding methyltransferase superfamily. RNA methyltransferase RlmE family.</text>
</comment>
<evidence type="ECO:0000256" key="2">
    <source>
        <dbReference type="ARBA" id="ARBA00022552"/>
    </source>
</evidence>
<evidence type="ECO:0000256" key="5">
    <source>
        <dbReference type="ARBA" id="ARBA00022691"/>
    </source>
</evidence>
<name>S9VJT4_9TRYP</name>
<accession>S9VJT4</accession>
<gene>
    <name evidence="11" type="ORF">STCU_03003</name>
    <name evidence="10" type="ORF">STCU_05797</name>
</gene>
<feature type="compositionally biased region" description="Basic residues" evidence="8">
    <location>
        <begin position="263"/>
        <end position="272"/>
    </location>
</feature>